<proteinExistence type="predicted"/>
<sequence>MIISCNSVIHNKKDLIDPKMVASQVIPLKLNGFYYCELSRPNNENVNSKGIMTLLLYKDGYIINDGMYFGNSANYCTSVNNNENSFLNSISKYKSRLKLLDDVKFSSCKIKNGDIDGKGLFTIKNDTIVVQYFKAEMKNEQKDSFNDYFLYELRGVIINNESFRLTKLKDYRRNKEEQIDQLYKFESDENLPNRENRFL</sequence>
<name>A0A226HJU1_9FLAO</name>
<evidence type="ECO:0000313" key="1">
    <source>
        <dbReference type="EMBL" id="OXA94412.1"/>
    </source>
</evidence>
<evidence type="ECO:0000313" key="2">
    <source>
        <dbReference type="Proteomes" id="UP000198345"/>
    </source>
</evidence>
<reference evidence="1 2" key="1">
    <citation type="submission" date="2016-11" db="EMBL/GenBank/DDBJ databases">
        <title>Whole genomes of Flavobacteriaceae.</title>
        <authorList>
            <person name="Stine C."/>
            <person name="Li C."/>
            <person name="Tadesse D."/>
        </authorList>
    </citation>
    <scope>NUCLEOTIDE SEQUENCE [LARGE SCALE GENOMIC DNA]</scope>
    <source>
        <strain evidence="1 2">DSM 18292</strain>
    </source>
</reference>
<keyword evidence="2" id="KW-1185">Reference proteome</keyword>
<gene>
    <name evidence="1" type="ORF">B0A66_04970</name>
</gene>
<dbReference type="EMBL" id="MUGW01000009">
    <property type="protein sequence ID" value="OXA94412.1"/>
    <property type="molecule type" value="Genomic_DNA"/>
</dbReference>
<organism evidence="1 2">
    <name type="scientific">Flavobacterium hercynium</name>
    <dbReference type="NCBI Taxonomy" id="387094"/>
    <lineage>
        <taxon>Bacteria</taxon>
        <taxon>Pseudomonadati</taxon>
        <taxon>Bacteroidota</taxon>
        <taxon>Flavobacteriia</taxon>
        <taxon>Flavobacteriales</taxon>
        <taxon>Flavobacteriaceae</taxon>
        <taxon>Flavobacterium</taxon>
    </lineage>
</organism>
<dbReference type="Proteomes" id="UP000198345">
    <property type="component" value="Unassembled WGS sequence"/>
</dbReference>
<accession>A0A226HJU1</accession>
<dbReference type="AlphaFoldDB" id="A0A226HJU1"/>
<comment type="caution">
    <text evidence="1">The sequence shown here is derived from an EMBL/GenBank/DDBJ whole genome shotgun (WGS) entry which is preliminary data.</text>
</comment>
<protein>
    <submittedName>
        <fullName evidence="1">Uncharacterized protein</fullName>
    </submittedName>
</protein>